<dbReference type="SUPFAM" id="SSF52540">
    <property type="entry name" value="P-loop containing nucleoside triphosphate hydrolases"/>
    <property type="match status" value="2"/>
</dbReference>
<dbReference type="PANTHER" id="PTHR24223">
    <property type="entry name" value="ATP-BINDING CASSETTE SUB-FAMILY C"/>
    <property type="match status" value="1"/>
</dbReference>
<organism evidence="13 14">
    <name type="scientific">Podospora appendiculata</name>
    <dbReference type="NCBI Taxonomy" id="314037"/>
    <lineage>
        <taxon>Eukaryota</taxon>
        <taxon>Fungi</taxon>
        <taxon>Dikarya</taxon>
        <taxon>Ascomycota</taxon>
        <taxon>Pezizomycotina</taxon>
        <taxon>Sordariomycetes</taxon>
        <taxon>Sordariomycetidae</taxon>
        <taxon>Sordariales</taxon>
        <taxon>Podosporaceae</taxon>
        <taxon>Podospora</taxon>
    </lineage>
</organism>
<comment type="caution">
    <text evidence="13">The sequence shown here is derived from an EMBL/GenBank/DDBJ whole genome shotgun (WGS) entry which is preliminary data.</text>
</comment>
<comment type="subcellular location">
    <subcellularLocation>
        <location evidence="1">Membrane</location>
        <topology evidence="1">Multi-pass membrane protein</topology>
    </subcellularLocation>
</comment>
<dbReference type="CDD" id="cd18596">
    <property type="entry name" value="ABC_6TM_VMR1_D1_like"/>
    <property type="match status" value="1"/>
</dbReference>
<feature type="transmembrane region" description="Helical" evidence="10">
    <location>
        <begin position="109"/>
        <end position="128"/>
    </location>
</feature>
<dbReference type="SUPFAM" id="SSF90123">
    <property type="entry name" value="ABC transporter transmembrane region"/>
    <property type="match status" value="2"/>
</dbReference>
<dbReference type="CDD" id="cd03244">
    <property type="entry name" value="ABCC_MRP_domain2"/>
    <property type="match status" value="1"/>
</dbReference>
<keyword evidence="14" id="KW-1185">Reference proteome</keyword>
<reference evidence="13" key="1">
    <citation type="journal article" date="2023" name="Mol. Phylogenet. Evol.">
        <title>Genome-scale phylogeny and comparative genomics of the fungal order Sordariales.</title>
        <authorList>
            <person name="Hensen N."/>
            <person name="Bonometti L."/>
            <person name="Westerberg I."/>
            <person name="Brannstrom I.O."/>
            <person name="Guillou S."/>
            <person name="Cros-Aarteil S."/>
            <person name="Calhoun S."/>
            <person name="Haridas S."/>
            <person name="Kuo A."/>
            <person name="Mondo S."/>
            <person name="Pangilinan J."/>
            <person name="Riley R."/>
            <person name="LaButti K."/>
            <person name="Andreopoulos B."/>
            <person name="Lipzen A."/>
            <person name="Chen C."/>
            <person name="Yan M."/>
            <person name="Daum C."/>
            <person name="Ng V."/>
            <person name="Clum A."/>
            <person name="Steindorff A."/>
            <person name="Ohm R.A."/>
            <person name="Martin F."/>
            <person name="Silar P."/>
            <person name="Natvig D.O."/>
            <person name="Lalanne C."/>
            <person name="Gautier V."/>
            <person name="Ament-Velasquez S.L."/>
            <person name="Kruys A."/>
            <person name="Hutchinson M.I."/>
            <person name="Powell A.J."/>
            <person name="Barry K."/>
            <person name="Miller A.N."/>
            <person name="Grigoriev I.V."/>
            <person name="Debuchy R."/>
            <person name="Gladieux P."/>
            <person name="Hiltunen Thoren M."/>
            <person name="Johannesson H."/>
        </authorList>
    </citation>
    <scope>NUCLEOTIDE SEQUENCE</scope>
    <source>
        <strain evidence="13">CBS 314.62</strain>
    </source>
</reference>
<feature type="domain" description="ABC transporter" evidence="11">
    <location>
        <begin position="1217"/>
        <end position="1514"/>
    </location>
</feature>
<dbReference type="PROSITE" id="PS00211">
    <property type="entry name" value="ABC_TRANSPORTER_1"/>
    <property type="match status" value="2"/>
</dbReference>
<feature type="transmembrane region" description="Helical" evidence="10">
    <location>
        <begin position="415"/>
        <end position="433"/>
    </location>
</feature>
<dbReference type="InterPro" id="IPR050173">
    <property type="entry name" value="ABC_transporter_C-like"/>
</dbReference>
<keyword evidence="13" id="KW-0378">Hydrolase</keyword>
<feature type="transmembrane region" description="Helical" evidence="10">
    <location>
        <begin position="927"/>
        <end position="948"/>
    </location>
</feature>
<protein>
    <submittedName>
        <fullName evidence="13">P-loop containing nucleoside triphosphate hydrolase protein</fullName>
    </submittedName>
</protein>
<sequence>MHSALESPFWPQPIISGTAFRAFDSSKPSVGWLDRTSQFARDGYVQIASVAILLLWAGAGSYGLVGSRVAAGKSKASRIRLRFEICSQVARGTALAFTITAAYRDPGQWFNVLPVGLAFILGLARPTADLKWRHIILHQVNCLLVSAFLTSIAAHLLPILEIGSPYKISGADLGALCGLASSLLVAIVTPRAWTPPPLETSVREQVPEIEPSPEETSSWLLGYFTYGWITYLIVKGFRTPVEIDDLPTLPWYDEPLLLLSKIMDARKRKTGTLRTIFSFQSTELLTMSFFVGISFAVELVAPLAMYQLLRYISGPNDAVLHPALWLVLLFMGPVARSISFQQYIFTSTRLVVRLKSAMTQELYQRAMSCMELEEDVLNQVATTKEEGPKTESTSVGRLANLMASDIDAIFNARDVVVGVVGIPIGIFITLIGLYKMMGWPSLVGSVFMALCLPLPARMARTMARYQRKVKTAQDSRISLISEYLGSIKAIKYFAWEDTMVNRVQDARGKEQHELWHITVLQTCIGATAAVIPILTVLIMFTLYVGVRQQPFSASVAFTTLSLISTMSRNLNMAMGMTRRATNALVSINRLDRYFSSTVPLVRHPSGPLRIEKAVFRRNRTASFLLQDISIDFVENGLNVISGPSGSGKTTLLLSILGETILEAGSVTRPGDVAFASQTPWLQSETIRDNILFNSEFEQTRYERVAKACCLELDFSELPKGDKTEVGENGTSLSGGQKSRVALARALYSKAPLILLDDVFSALDSKTAAFLWRLCFCGDMLDGRTVVLVTQVPWIAPQADLSIAMEDGRVGKADQNIGVIRKPVTLEREQSAEEGQGDSNAAAPMHAVKPVDTGAKRDDISDEMKASGGVSRFSFLQYMLYYGSPLYVGFTILTTVLFAVLTLLRSYWVSIWVSAYDGSEPVNVRFYLGVYVAVSFVSIVVEVGSLLAYQRGGWVAARALHKNLAHAVMNVSLTWWNNVPVGRVVNRFSRDMNSLDSSLTNMLNWSLEEMVALFFSIGAISSILPIFMIPAIAIISIGILCGEMYTRTAVTVKRLVSSSQSPVFSQFGDSMTGLAIIRARGEMPVLFRNQLAQRIRPFSRSQEAQFNCNRWVAVRVDFVAAMVSVSAGMIGVWKAGVLPAGLVGFSLAYANQLSGTILGLVRSMNEMEVELQSFHRIEEYAKLQPEEKTEVDRKESPSPAAVGGDQVVSVNWPQSGAIELRHVTIRYDPDGPDILKDISLKFAAGERVAVVGRTGSGKSTLVLSLLRFTHIVSGQILYDGVDITVIPRKRLRQALTIIPQEATLFNGTVKANLDPSDAVPADFLESALESCHGIASFKLRSRDASANGNGRANAGNDGTASFSEATEVTPLLLSTETGSINNGTITPNSTNTLPKEGGGLSLTTPVLAKGENFSHGQRQVLSLCRALVRKSKIMLLDEATASMDYETDKSIQAVLRKELNASGAKDRTLVTIAHRLRTIVDYDKVVVMAGGRVVEVGSPRELYALQGTFWDMVEHSGEVEDLGGFLREEVGLEL</sequence>
<gene>
    <name evidence="13" type="ORF">B0T22DRAFT_130596</name>
</gene>
<evidence type="ECO:0000256" key="8">
    <source>
        <dbReference type="ARBA" id="ARBA00023136"/>
    </source>
</evidence>
<evidence type="ECO:0000256" key="1">
    <source>
        <dbReference type="ARBA" id="ARBA00004141"/>
    </source>
</evidence>
<dbReference type="GO" id="GO:0016887">
    <property type="term" value="F:ATP hydrolysis activity"/>
    <property type="evidence" value="ECO:0007669"/>
    <property type="project" value="InterPro"/>
</dbReference>
<dbReference type="GO" id="GO:0005524">
    <property type="term" value="F:ATP binding"/>
    <property type="evidence" value="ECO:0007669"/>
    <property type="project" value="UniProtKB-KW"/>
</dbReference>
<keyword evidence="2" id="KW-0813">Transport</keyword>
<accession>A0AAE1CBH2</accession>
<dbReference type="Proteomes" id="UP001270362">
    <property type="component" value="Unassembled WGS sequence"/>
</dbReference>
<evidence type="ECO:0000256" key="6">
    <source>
        <dbReference type="ARBA" id="ARBA00022840"/>
    </source>
</evidence>
<dbReference type="InterPro" id="IPR003593">
    <property type="entry name" value="AAA+_ATPase"/>
</dbReference>
<dbReference type="InterPro" id="IPR027417">
    <property type="entry name" value="P-loop_NTPase"/>
</dbReference>
<keyword evidence="6" id="KW-0067">ATP-binding</keyword>
<feature type="transmembrane region" description="Helical" evidence="10">
    <location>
        <begin position="439"/>
        <end position="458"/>
    </location>
</feature>
<evidence type="ECO:0000259" key="11">
    <source>
        <dbReference type="PROSITE" id="PS50893"/>
    </source>
</evidence>
<feature type="transmembrane region" description="Helical" evidence="10">
    <location>
        <begin position="140"/>
        <end position="160"/>
    </location>
</feature>
<keyword evidence="8 10" id="KW-0472">Membrane</keyword>
<dbReference type="Pfam" id="PF00664">
    <property type="entry name" value="ABC_membrane"/>
    <property type="match status" value="2"/>
</dbReference>
<reference evidence="13" key="2">
    <citation type="submission" date="2023-06" db="EMBL/GenBank/DDBJ databases">
        <authorList>
            <consortium name="Lawrence Berkeley National Laboratory"/>
            <person name="Haridas S."/>
            <person name="Hensen N."/>
            <person name="Bonometti L."/>
            <person name="Westerberg I."/>
            <person name="Brannstrom I.O."/>
            <person name="Guillou S."/>
            <person name="Cros-Aarteil S."/>
            <person name="Calhoun S."/>
            <person name="Kuo A."/>
            <person name="Mondo S."/>
            <person name="Pangilinan J."/>
            <person name="Riley R."/>
            <person name="Labutti K."/>
            <person name="Andreopoulos B."/>
            <person name="Lipzen A."/>
            <person name="Chen C."/>
            <person name="Yanf M."/>
            <person name="Daum C."/>
            <person name="Ng V."/>
            <person name="Clum A."/>
            <person name="Steindorff A."/>
            <person name="Ohm R."/>
            <person name="Martin F."/>
            <person name="Silar P."/>
            <person name="Natvig D."/>
            <person name="Lalanne C."/>
            <person name="Gautier V."/>
            <person name="Ament-Velasquez S.L."/>
            <person name="Kruys A."/>
            <person name="Hutchinson M.I."/>
            <person name="Powell A.J."/>
            <person name="Barry K."/>
            <person name="Miller A.N."/>
            <person name="Grigoriev I.V."/>
            <person name="Debuchy R."/>
            <person name="Gladieux P."/>
            <person name="Thoren M.H."/>
            <person name="Johannesson H."/>
        </authorList>
    </citation>
    <scope>NUCLEOTIDE SEQUENCE</scope>
    <source>
        <strain evidence="13">CBS 314.62</strain>
    </source>
</reference>
<evidence type="ECO:0000313" key="14">
    <source>
        <dbReference type="Proteomes" id="UP001270362"/>
    </source>
</evidence>
<dbReference type="GO" id="GO:0005737">
    <property type="term" value="C:cytoplasm"/>
    <property type="evidence" value="ECO:0007669"/>
    <property type="project" value="UniProtKB-ARBA"/>
</dbReference>
<evidence type="ECO:0000256" key="9">
    <source>
        <dbReference type="SAM" id="MobiDB-lite"/>
    </source>
</evidence>
<dbReference type="InterPro" id="IPR011527">
    <property type="entry name" value="ABC1_TM_dom"/>
</dbReference>
<dbReference type="GO" id="GO:0140359">
    <property type="term" value="F:ABC-type transporter activity"/>
    <property type="evidence" value="ECO:0007669"/>
    <property type="project" value="InterPro"/>
</dbReference>
<feature type="transmembrane region" description="Helical" evidence="10">
    <location>
        <begin position="43"/>
        <end position="65"/>
    </location>
</feature>
<dbReference type="InterPro" id="IPR003439">
    <property type="entry name" value="ABC_transporter-like_ATP-bd"/>
</dbReference>
<dbReference type="Gene3D" id="1.20.1560.10">
    <property type="entry name" value="ABC transporter type 1, transmembrane domain"/>
    <property type="match status" value="2"/>
</dbReference>
<feature type="transmembrane region" description="Helical" evidence="10">
    <location>
        <begin position="318"/>
        <end position="335"/>
    </location>
</feature>
<dbReference type="FunFam" id="1.20.1560.10:FF:000013">
    <property type="entry name" value="ABC transporter C family member 2"/>
    <property type="match status" value="1"/>
</dbReference>
<dbReference type="PANTHER" id="PTHR24223:SF356">
    <property type="entry name" value="ATP-BINDING CASSETTE TRANSPORTER ABC4"/>
    <property type="match status" value="1"/>
</dbReference>
<evidence type="ECO:0000256" key="3">
    <source>
        <dbReference type="ARBA" id="ARBA00022692"/>
    </source>
</evidence>
<dbReference type="Pfam" id="PF00005">
    <property type="entry name" value="ABC_tran"/>
    <property type="match status" value="2"/>
</dbReference>
<dbReference type="CDD" id="cd18604">
    <property type="entry name" value="ABC_6TM_VMR1_D2_like"/>
    <property type="match status" value="1"/>
</dbReference>
<feature type="transmembrane region" description="Helical" evidence="10">
    <location>
        <begin position="551"/>
        <end position="570"/>
    </location>
</feature>
<keyword evidence="7 10" id="KW-1133">Transmembrane helix</keyword>
<feature type="transmembrane region" description="Helical" evidence="10">
    <location>
        <begin position="284"/>
        <end position="306"/>
    </location>
</feature>
<evidence type="ECO:0000259" key="12">
    <source>
        <dbReference type="PROSITE" id="PS50929"/>
    </source>
</evidence>
<dbReference type="Gene3D" id="3.40.50.300">
    <property type="entry name" value="P-loop containing nucleotide triphosphate hydrolases"/>
    <property type="match status" value="2"/>
</dbReference>
<proteinExistence type="predicted"/>
<evidence type="ECO:0000256" key="5">
    <source>
        <dbReference type="ARBA" id="ARBA00022741"/>
    </source>
</evidence>
<feature type="domain" description="ABC transmembrane type-1" evidence="12">
    <location>
        <begin position="289"/>
        <end position="582"/>
    </location>
</feature>
<evidence type="ECO:0000256" key="10">
    <source>
        <dbReference type="SAM" id="Phobius"/>
    </source>
</evidence>
<evidence type="ECO:0000256" key="4">
    <source>
        <dbReference type="ARBA" id="ARBA00022737"/>
    </source>
</evidence>
<dbReference type="PROSITE" id="PS50893">
    <property type="entry name" value="ABC_TRANSPORTER_2"/>
    <property type="match status" value="2"/>
</dbReference>
<evidence type="ECO:0000256" key="7">
    <source>
        <dbReference type="ARBA" id="ARBA00022989"/>
    </source>
</evidence>
<dbReference type="SMART" id="SM00382">
    <property type="entry name" value="AAA"/>
    <property type="match status" value="2"/>
</dbReference>
<feature type="domain" description="ABC transporter" evidence="11">
    <location>
        <begin position="608"/>
        <end position="831"/>
    </location>
</feature>
<feature type="transmembrane region" description="Helical" evidence="10">
    <location>
        <begin position="1010"/>
        <end position="1039"/>
    </location>
</feature>
<evidence type="ECO:0000256" key="2">
    <source>
        <dbReference type="ARBA" id="ARBA00022448"/>
    </source>
</evidence>
<feature type="domain" description="ABC transmembrane type-1" evidence="12">
    <location>
        <begin position="889"/>
        <end position="1167"/>
    </location>
</feature>
<feature type="region of interest" description="Disordered" evidence="9">
    <location>
        <begin position="1375"/>
        <end position="1397"/>
    </location>
</feature>
<name>A0AAE1CBH2_9PEZI</name>
<dbReference type="PROSITE" id="PS50929">
    <property type="entry name" value="ABC_TM1F"/>
    <property type="match status" value="2"/>
</dbReference>
<keyword evidence="5" id="KW-0547">Nucleotide-binding</keyword>
<keyword evidence="3 10" id="KW-0812">Transmembrane</keyword>
<evidence type="ECO:0000313" key="13">
    <source>
        <dbReference type="EMBL" id="KAK3687510.1"/>
    </source>
</evidence>
<feature type="transmembrane region" description="Helical" evidence="10">
    <location>
        <begin position="517"/>
        <end position="545"/>
    </location>
</feature>
<feature type="transmembrane region" description="Helical" evidence="10">
    <location>
        <begin position="885"/>
        <end position="907"/>
    </location>
</feature>
<dbReference type="GO" id="GO:0016020">
    <property type="term" value="C:membrane"/>
    <property type="evidence" value="ECO:0007669"/>
    <property type="project" value="UniProtKB-SubCell"/>
</dbReference>
<dbReference type="CDD" id="cd03250">
    <property type="entry name" value="ABCC_MRP_domain1"/>
    <property type="match status" value="1"/>
</dbReference>
<dbReference type="InterPro" id="IPR017871">
    <property type="entry name" value="ABC_transporter-like_CS"/>
</dbReference>
<dbReference type="EMBL" id="JAULSO010000002">
    <property type="protein sequence ID" value="KAK3687510.1"/>
    <property type="molecule type" value="Genomic_DNA"/>
</dbReference>
<feature type="compositionally biased region" description="Polar residues" evidence="9">
    <location>
        <begin position="1375"/>
        <end position="1392"/>
    </location>
</feature>
<dbReference type="InterPro" id="IPR036640">
    <property type="entry name" value="ABC1_TM_sf"/>
</dbReference>
<keyword evidence="4" id="KW-0677">Repeat</keyword>